<feature type="coiled-coil region" evidence="1">
    <location>
        <begin position="12"/>
        <end position="86"/>
    </location>
</feature>
<comment type="caution">
    <text evidence="2">The sequence shown here is derived from an EMBL/GenBank/DDBJ whole genome shotgun (WGS) entry which is preliminary data.</text>
</comment>
<name>A0ABU5VRS5_9BACT</name>
<organism evidence="2 3">
    <name type="scientific">Bacteriovorax antarcticus</name>
    <dbReference type="NCBI Taxonomy" id="3088717"/>
    <lineage>
        <taxon>Bacteria</taxon>
        <taxon>Pseudomonadati</taxon>
        <taxon>Bdellovibrionota</taxon>
        <taxon>Bacteriovoracia</taxon>
        <taxon>Bacteriovoracales</taxon>
        <taxon>Bacteriovoracaceae</taxon>
        <taxon>Bacteriovorax</taxon>
    </lineage>
</organism>
<evidence type="ECO:0008006" key="4">
    <source>
        <dbReference type="Google" id="ProtNLM"/>
    </source>
</evidence>
<evidence type="ECO:0000256" key="1">
    <source>
        <dbReference type="SAM" id="Coils"/>
    </source>
</evidence>
<reference evidence="2 3" key="1">
    <citation type="submission" date="2023-11" db="EMBL/GenBank/DDBJ databases">
        <title>A Novel Polar Bacteriovorax (B. antarcticus) Isolated from the Biocrust in Antarctica.</title>
        <authorList>
            <person name="Mun W."/>
            <person name="Choi S.Y."/>
            <person name="Mitchell R.J."/>
        </authorList>
    </citation>
    <scope>NUCLEOTIDE SEQUENCE [LARGE SCALE GENOMIC DNA]</scope>
    <source>
        <strain evidence="2 3">PP10</strain>
    </source>
</reference>
<gene>
    <name evidence="2" type="ORF">SHI21_02575</name>
</gene>
<keyword evidence="1" id="KW-0175">Coiled coil</keyword>
<keyword evidence="3" id="KW-1185">Reference proteome</keyword>
<evidence type="ECO:0000313" key="2">
    <source>
        <dbReference type="EMBL" id="MEA9355064.1"/>
    </source>
</evidence>
<dbReference type="Gene3D" id="1.10.287.1490">
    <property type="match status" value="1"/>
</dbReference>
<proteinExistence type="predicted"/>
<evidence type="ECO:0000313" key="3">
    <source>
        <dbReference type="Proteomes" id="UP001302274"/>
    </source>
</evidence>
<dbReference type="EMBL" id="JAYGJQ010000001">
    <property type="protein sequence ID" value="MEA9355064.1"/>
    <property type="molecule type" value="Genomic_DNA"/>
</dbReference>
<accession>A0ABU5VRS5</accession>
<sequence length="238" mass="27728">MFLDSFRHLIEIEALKKENQQNSLRISSENKRISDLEERRKKTLVLNENLTLEEKSLKLTESQNQIEDLQLRLSKLTSQLSLAVTEKEQIAFENQIKIVKDEIERLEMLYFENLEKSEEFLALIQENNEFMKGSVNTLEEIKKEVKENIAKEEVIIENRKKRIDSLTDLCHPSLKTLYLDLEKRFAPKAAVSFLIDRKCTACHMQVDSVLAHSLDEGRSLETCPSCSRLLIPDTARIY</sequence>
<dbReference type="Proteomes" id="UP001302274">
    <property type="component" value="Unassembled WGS sequence"/>
</dbReference>
<protein>
    <recommendedName>
        <fullName evidence="4">C4-type zinc ribbon domain-containing protein</fullName>
    </recommendedName>
</protein>
<dbReference type="RefSeq" id="WP_323574553.1">
    <property type="nucleotide sequence ID" value="NZ_JAYGJQ010000001.1"/>
</dbReference>